<keyword evidence="1" id="KW-0812">Transmembrane</keyword>
<accession>A0A6C0IMF2</accession>
<organism evidence="2">
    <name type="scientific">viral metagenome</name>
    <dbReference type="NCBI Taxonomy" id="1070528"/>
    <lineage>
        <taxon>unclassified sequences</taxon>
        <taxon>metagenomes</taxon>
        <taxon>organismal metagenomes</taxon>
    </lineage>
</organism>
<feature type="transmembrane region" description="Helical" evidence="1">
    <location>
        <begin position="90"/>
        <end position="109"/>
    </location>
</feature>
<proteinExistence type="predicted"/>
<sequence>MIVLRDFIIGGCVAGIFSYITNQYDHHPEYLKIAAYLWGMPSIFFLLLYMSFKKGNAAALDVCRHCLLGVGLSFITIALTIVLFDLGRFNLIYLNLLTLFALIFTYMFFKIYEH</sequence>
<name>A0A6C0IMF2_9ZZZZ</name>
<feature type="transmembrane region" description="Helical" evidence="1">
    <location>
        <begin position="30"/>
        <end position="50"/>
    </location>
</feature>
<keyword evidence="1" id="KW-0472">Membrane</keyword>
<dbReference type="EMBL" id="MN740220">
    <property type="protein sequence ID" value="QHT94378.1"/>
    <property type="molecule type" value="Genomic_DNA"/>
</dbReference>
<evidence type="ECO:0000256" key="1">
    <source>
        <dbReference type="SAM" id="Phobius"/>
    </source>
</evidence>
<feature type="transmembrane region" description="Helical" evidence="1">
    <location>
        <begin position="62"/>
        <end position="84"/>
    </location>
</feature>
<keyword evidence="1" id="KW-1133">Transmembrane helix</keyword>
<protein>
    <submittedName>
        <fullName evidence="2">Uncharacterized protein</fullName>
    </submittedName>
</protein>
<feature type="transmembrane region" description="Helical" evidence="1">
    <location>
        <begin position="7"/>
        <end position="24"/>
    </location>
</feature>
<reference evidence="2" key="1">
    <citation type="journal article" date="2020" name="Nature">
        <title>Giant virus diversity and host interactions through global metagenomics.</title>
        <authorList>
            <person name="Schulz F."/>
            <person name="Roux S."/>
            <person name="Paez-Espino D."/>
            <person name="Jungbluth S."/>
            <person name="Walsh D.A."/>
            <person name="Denef V.J."/>
            <person name="McMahon K.D."/>
            <person name="Konstantinidis K.T."/>
            <person name="Eloe-Fadrosh E.A."/>
            <person name="Kyrpides N.C."/>
            <person name="Woyke T."/>
        </authorList>
    </citation>
    <scope>NUCLEOTIDE SEQUENCE</scope>
    <source>
        <strain evidence="2">GVMAG-M-3300024258-28</strain>
    </source>
</reference>
<evidence type="ECO:0000313" key="2">
    <source>
        <dbReference type="EMBL" id="QHT94378.1"/>
    </source>
</evidence>
<dbReference type="AlphaFoldDB" id="A0A6C0IMF2"/>